<gene>
    <name evidence="3" type="ORF">PEVE_00001244</name>
</gene>
<keyword evidence="4" id="KW-1185">Reference proteome</keyword>
<feature type="domain" description="C2H2-type" evidence="2">
    <location>
        <begin position="39"/>
        <end position="61"/>
    </location>
</feature>
<comment type="caution">
    <text evidence="3">The sequence shown here is derived from an EMBL/GenBank/DDBJ whole genome shotgun (WGS) entry which is preliminary data.</text>
</comment>
<name>A0ABN8Q036_9CNID</name>
<evidence type="ECO:0000313" key="3">
    <source>
        <dbReference type="EMBL" id="CAH3153950.1"/>
    </source>
</evidence>
<reference evidence="3 4" key="1">
    <citation type="submission" date="2022-05" db="EMBL/GenBank/DDBJ databases">
        <authorList>
            <consortium name="Genoscope - CEA"/>
            <person name="William W."/>
        </authorList>
    </citation>
    <scope>NUCLEOTIDE SEQUENCE [LARGE SCALE GENOMIC DNA]</scope>
</reference>
<sequence length="80" mass="8983">MGSQLDPLLTNVFIERDLKMREAKPPLVNQQCLVCKFECDLCDAGYVGYASRHVHQRIEEHRSTSSSVGQHSRVKHSSGA</sequence>
<dbReference type="InterPro" id="IPR013087">
    <property type="entry name" value="Znf_C2H2_type"/>
</dbReference>
<dbReference type="PROSITE" id="PS00028">
    <property type="entry name" value="ZINC_FINGER_C2H2_1"/>
    <property type="match status" value="1"/>
</dbReference>
<evidence type="ECO:0000259" key="2">
    <source>
        <dbReference type="PROSITE" id="PS00028"/>
    </source>
</evidence>
<dbReference type="Proteomes" id="UP001159427">
    <property type="component" value="Unassembled WGS sequence"/>
</dbReference>
<dbReference type="EMBL" id="CALNXI010001067">
    <property type="protein sequence ID" value="CAH3153950.1"/>
    <property type="molecule type" value="Genomic_DNA"/>
</dbReference>
<protein>
    <recommendedName>
        <fullName evidence="2">C2H2-type domain-containing protein</fullName>
    </recommendedName>
</protein>
<evidence type="ECO:0000256" key="1">
    <source>
        <dbReference type="SAM" id="MobiDB-lite"/>
    </source>
</evidence>
<accession>A0ABN8Q036</accession>
<feature type="region of interest" description="Disordered" evidence="1">
    <location>
        <begin position="58"/>
        <end position="80"/>
    </location>
</feature>
<proteinExistence type="predicted"/>
<evidence type="ECO:0000313" key="4">
    <source>
        <dbReference type="Proteomes" id="UP001159427"/>
    </source>
</evidence>
<organism evidence="3 4">
    <name type="scientific">Porites evermanni</name>
    <dbReference type="NCBI Taxonomy" id="104178"/>
    <lineage>
        <taxon>Eukaryota</taxon>
        <taxon>Metazoa</taxon>
        <taxon>Cnidaria</taxon>
        <taxon>Anthozoa</taxon>
        <taxon>Hexacorallia</taxon>
        <taxon>Scleractinia</taxon>
        <taxon>Fungiina</taxon>
        <taxon>Poritidae</taxon>
        <taxon>Porites</taxon>
    </lineage>
</organism>